<proteinExistence type="predicted"/>
<dbReference type="AlphaFoldDB" id="A0A4C1Y1Z9"/>
<dbReference type="EMBL" id="BGZK01001040">
    <property type="protein sequence ID" value="GBP69413.1"/>
    <property type="molecule type" value="Genomic_DNA"/>
</dbReference>
<dbReference type="OrthoDB" id="10053569at2759"/>
<accession>A0A4C1Y1Z9</accession>
<comment type="caution">
    <text evidence="1">The sequence shown here is derived from an EMBL/GenBank/DDBJ whole genome shotgun (WGS) entry which is preliminary data.</text>
</comment>
<evidence type="ECO:0000313" key="1">
    <source>
        <dbReference type="EMBL" id="GBP69413.1"/>
    </source>
</evidence>
<evidence type="ECO:0000313" key="2">
    <source>
        <dbReference type="Proteomes" id="UP000299102"/>
    </source>
</evidence>
<organism evidence="1 2">
    <name type="scientific">Eumeta variegata</name>
    <name type="common">Bagworm moth</name>
    <name type="synonym">Eumeta japonica</name>
    <dbReference type="NCBI Taxonomy" id="151549"/>
    <lineage>
        <taxon>Eukaryota</taxon>
        <taxon>Metazoa</taxon>
        <taxon>Ecdysozoa</taxon>
        <taxon>Arthropoda</taxon>
        <taxon>Hexapoda</taxon>
        <taxon>Insecta</taxon>
        <taxon>Pterygota</taxon>
        <taxon>Neoptera</taxon>
        <taxon>Endopterygota</taxon>
        <taxon>Lepidoptera</taxon>
        <taxon>Glossata</taxon>
        <taxon>Ditrysia</taxon>
        <taxon>Tineoidea</taxon>
        <taxon>Psychidae</taxon>
        <taxon>Oiketicinae</taxon>
        <taxon>Eumeta</taxon>
    </lineage>
</organism>
<protein>
    <submittedName>
        <fullName evidence="1">Uncharacterized protein</fullName>
    </submittedName>
</protein>
<sequence>MIIITLKILSSVGHPTDVGNAASRSETRLLRVVGTTPRADVWYRLLFVLRKWSCEPSSPASGEASVRGSVPQKEKKRNPYRITLLSVRLSVKTLFRRNAFRYQAEIHLKYSALSRGKGESESPESRRSLPLMYTSNSRTITSALPASRLGLGCVINVEWDDVEGMV</sequence>
<gene>
    <name evidence="1" type="ORF">EVAR_52685_1</name>
</gene>
<name>A0A4C1Y1Z9_EUMVA</name>
<dbReference type="Proteomes" id="UP000299102">
    <property type="component" value="Unassembled WGS sequence"/>
</dbReference>
<reference evidence="1 2" key="1">
    <citation type="journal article" date="2019" name="Commun. Biol.">
        <title>The bagworm genome reveals a unique fibroin gene that provides high tensile strength.</title>
        <authorList>
            <person name="Kono N."/>
            <person name="Nakamura H."/>
            <person name="Ohtoshi R."/>
            <person name="Tomita M."/>
            <person name="Numata K."/>
            <person name="Arakawa K."/>
        </authorList>
    </citation>
    <scope>NUCLEOTIDE SEQUENCE [LARGE SCALE GENOMIC DNA]</scope>
</reference>
<keyword evidence="2" id="KW-1185">Reference proteome</keyword>